<dbReference type="Proteomes" id="UP000054248">
    <property type="component" value="Unassembled WGS sequence"/>
</dbReference>
<feature type="region of interest" description="Disordered" evidence="1">
    <location>
        <begin position="294"/>
        <end position="323"/>
    </location>
</feature>
<evidence type="ECO:0000256" key="1">
    <source>
        <dbReference type="SAM" id="MobiDB-lite"/>
    </source>
</evidence>
<name>A0A0C3LAC5_9AGAM</name>
<proteinExistence type="predicted"/>
<evidence type="ECO:0000313" key="3">
    <source>
        <dbReference type="EMBL" id="KIO18377.1"/>
    </source>
</evidence>
<dbReference type="HOGENOM" id="CLU_665973_0_0_1"/>
<evidence type="ECO:0000313" key="2">
    <source>
        <dbReference type="EMBL" id="KIO17736.1"/>
    </source>
</evidence>
<accession>A0A0C3LAC5</accession>
<feature type="compositionally biased region" description="Basic and acidic residues" evidence="1">
    <location>
        <begin position="252"/>
        <end position="269"/>
    </location>
</feature>
<reference evidence="3 4" key="1">
    <citation type="submission" date="2014-04" db="EMBL/GenBank/DDBJ databases">
        <authorList>
            <consortium name="DOE Joint Genome Institute"/>
            <person name="Kuo A."/>
            <person name="Girlanda M."/>
            <person name="Perotto S."/>
            <person name="Kohler A."/>
            <person name="Nagy L.G."/>
            <person name="Floudas D."/>
            <person name="Copeland A."/>
            <person name="Barry K.W."/>
            <person name="Cichocki N."/>
            <person name="Veneault-Fourrey C."/>
            <person name="LaButti K."/>
            <person name="Lindquist E.A."/>
            <person name="Lipzen A."/>
            <person name="Lundell T."/>
            <person name="Morin E."/>
            <person name="Murat C."/>
            <person name="Sun H."/>
            <person name="Tunlid A."/>
            <person name="Henrissat B."/>
            <person name="Grigoriev I.V."/>
            <person name="Hibbett D.S."/>
            <person name="Martin F."/>
            <person name="Nordberg H.P."/>
            <person name="Cantor M.N."/>
            <person name="Hua S.X."/>
        </authorList>
    </citation>
    <scope>NUCLEOTIDE SEQUENCE [LARGE SCALE GENOMIC DNA]</scope>
    <source>
        <strain evidence="3 4">MUT 4182</strain>
    </source>
</reference>
<dbReference type="AlphaFoldDB" id="A0A0C3LAC5"/>
<dbReference type="EMBL" id="KN823347">
    <property type="protein sequence ID" value="KIO17736.1"/>
    <property type="molecule type" value="Genomic_DNA"/>
</dbReference>
<keyword evidence="4" id="KW-1185">Reference proteome</keyword>
<organism evidence="3 4">
    <name type="scientific">Tulasnella calospora MUT 4182</name>
    <dbReference type="NCBI Taxonomy" id="1051891"/>
    <lineage>
        <taxon>Eukaryota</taxon>
        <taxon>Fungi</taxon>
        <taxon>Dikarya</taxon>
        <taxon>Basidiomycota</taxon>
        <taxon>Agaricomycotina</taxon>
        <taxon>Agaricomycetes</taxon>
        <taxon>Cantharellales</taxon>
        <taxon>Tulasnellaceae</taxon>
        <taxon>Tulasnella</taxon>
    </lineage>
</organism>
<dbReference type="OrthoDB" id="3320135at2759"/>
<reference evidence="3" key="3">
    <citation type="submission" date="2015-02" db="EMBL/GenBank/DDBJ databases">
        <title>Evolutionary Origins and Diversification of the Mycorrhizal Mutualists.</title>
        <authorList>
            <consortium name="DOE Joint Genome Institute"/>
            <consortium name="Mycorrhizal Genomics Consortium"/>
            <person name="Kohler A."/>
            <person name="Kuo A."/>
            <person name="Nagy L.G."/>
            <person name="Floudas D."/>
            <person name="Copeland A."/>
            <person name="Barry K.W."/>
            <person name="Cichocki N."/>
            <person name="Veneault-Fourrey C."/>
            <person name="LaButti K."/>
            <person name="Lindquist E.A."/>
            <person name="Lipzen A."/>
            <person name="Lundell T."/>
            <person name="Morin E."/>
            <person name="Murat C."/>
            <person name="Riley R."/>
            <person name="Ohm R."/>
            <person name="Sun H."/>
            <person name="Tunlid A."/>
            <person name="Henrissat B."/>
            <person name="Grigoriev I.V."/>
            <person name="Hibbett D.S."/>
            <person name="Martin F."/>
        </authorList>
    </citation>
    <scope>NUCLEOTIDE SEQUENCE</scope>
    <source>
        <strain evidence="3 4">MUT 4182</strain>
    </source>
</reference>
<reference evidence="4" key="2">
    <citation type="submission" date="2015-01" db="EMBL/GenBank/DDBJ databases">
        <title>Evolutionary Origins and Diversification of the Mycorrhizal Mutualists.</title>
        <authorList>
            <consortium name="DOE Joint Genome Institute"/>
            <consortium name="Mycorrhizal Genomics Consortium"/>
            <person name="Kohler A."/>
            <person name="Kuo A."/>
            <person name="Nagy L.G."/>
            <person name="Floudas D."/>
            <person name="Copeland A."/>
            <person name="Barry K.W."/>
            <person name="Cichocki N."/>
            <person name="Veneault-Fourrey C."/>
            <person name="LaButti K."/>
            <person name="Lindquist E.A."/>
            <person name="Lipzen A."/>
            <person name="Lundell T."/>
            <person name="Morin E."/>
            <person name="Murat C."/>
            <person name="Riley R."/>
            <person name="Ohm R."/>
            <person name="Sun H."/>
            <person name="Tunlid A."/>
            <person name="Henrissat B."/>
            <person name="Grigoriev I.V."/>
            <person name="Hibbett D.S."/>
            <person name="Martin F."/>
        </authorList>
    </citation>
    <scope>NUCLEOTIDE SEQUENCE [LARGE SCALE GENOMIC DNA]</scope>
    <source>
        <strain evidence="2 4">MUT 4182</strain>
    </source>
</reference>
<sequence length="413" mass="47072">MSNACTYINYRLIHHSSSRYFCYFPHFSSSSHVPELDPGLTLTLTTCGDFQAGWKVTQPIIWSPKSNTNGGDINRLWFQPNNRIRLHDRNRFKEKQFAEVSLTLQPRLQRLYQYLMTTAAPMRRGTASGNISRTQKANGSYIWKVFRQQAFDLWKDEQEELIDDNAMLELRELLDDLAKNRKICSKVVGKLGIEGKDATQMENPPKASSSFKKSIESLNRFDGMSSLEMSHEMKYSVHDPTRIPTSPLDQFRPVEADDPYDRKRGRESSSEPEDDVDQVELRYQTLSRKRFRCSTDSEYSDSTAEARSNQVREVESSTATDPELEPAFGADLIEALVAECKDPASLVHTWTSSQLLMKVVSMGRSPPEQLRKAIIDGMWDAPEVIKENEDLGTPFNDAIAKALRNLDEAVILL</sequence>
<feature type="region of interest" description="Disordered" evidence="1">
    <location>
        <begin position="238"/>
        <end position="279"/>
    </location>
</feature>
<protein>
    <submittedName>
        <fullName evidence="3">Uncharacterized protein</fullName>
    </submittedName>
</protein>
<feature type="compositionally biased region" description="Polar residues" evidence="1">
    <location>
        <begin position="294"/>
        <end position="309"/>
    </location>
</feature>
<evidence type="ECO:0000313" key="4">
    <source>
        <dbReference type="Proteomes" id="UP000054248"/>
    </source>
</evidence>
<dbReference type="EMBL" id="KN823292">
    <property type="protein sequence ID" value="KIO18377.1"/>
    <property type="molecule type" value="Genomic_DNA"/>
</dbReference>
<gene>
    <name evidence="3" type="ORF">M407DRAFT_11911</name>
    <name evidence="2" type="ORF">M407DRAFT_12211</name>
</gene>